<dbReference type="InterPro" id="IPR053134">
    <property type="entry name" value="RNA-dir_DNA_polymerase"/>
</dbReference>
<dbReference type="PANTHER" id="PTHR24559:SF444">
    <property type="entry name" value="REVERSE TRANSCRIPTASE DOMAIN-CONTAINING PROTEIN"/>
    <property type="match status" value="1"/>
</dbReference>
<feature type="coiled-coil region" evidence="1">
    <location>
        <begin position="17"/>
        <end position="44"/>
    </location>
</feature>
<dbReference type="OMA" id="HVYHIEV"/>
<dbReference type="Gene3D" id="3.30.70.270">
    <property type="match status" value="1"/>
</dbReference>
<feature type="domain" description="Reverse transcriptase" evidence="2">
    <location>
        <begin position="1"/>
        <end position="62"/>
    </location>
</feature>
<dbReference type="InterPro" id="IPR043128">
    <property type="entry name" value="Rev_trsase/Diguanyl_cyclase"/>
</dbReference>
<reference evidence="3 4" key="1">
    <citation type="submission" date="2013-11" db="EMBL/GenBank/DDBJ databases">
        <title>Genome sequencing of Stegodyphus mimosarum.</title>
        <authorList>
            <person name="Bechsgaard J."/>
        </authorList>
    </citation>
    <scope>NUCLEOTIDE SEQUENCE [LARGE SCALE GENOMIC DNA]</scope>
</reference>
<dbReference type="PROSITE" id="PS50878">
    <property type="entry name" value="RT_POL"/>
    <property type="match status" value="1"/>
</dbReference>
<dbReference type="Proteomes" id="UP000054359">
    <property type="component" value="Unassembled WGS sequence"/>
</dbReference>
<proteinExistence type="predicted"/>
<evidence type="ECO:0000259" key="2">
    <source>
        <dbReference type="PROSITE" id="PS50878"/>
    </source>
</evidence>
<protein>
    <submittedName>
        <fullName evidence="3">Retrovirus-related Pol polyprotein from transposon 297</fullName>
    </submittedName>
</protein>
<keyword evidence="1" id="KW-0175">Coiled coil</keyword>
<evidence type="ECO:0000313" key="3">
    <source>
        <dbReference type="EMBL" id="KFM74386.1"/>
    </source>
</evidence>
<dbReference type="InterPro" id="IPR000477">
    <property type="entry name" value="RT_dom"/>
</dbReference>
<dbReference type="OrthoDB" id="420169at2759"/>
<gene>
    <name evidence="3" type="ORF">X975_02235</name>
</gene>
<evidence type="ECO:0000256" key="1">
    <source>
        <dbReference type="SAM" id="Coils"/>
    </source>
</evidence>
<dbReference type="SUPFAM" id="SSF56672">
    <property type="entry name" value="DNA/RNA polymerases"/>
    <property type="match status" value="1"/>
</dbReference>
<feature type="non-terminal residue" evidence="3">
    <location>
        <position position="62"/>
    </location>
</feature>
<dbReference type="EMBL" id="KK119009">
    <property type="protein sequence ID" value="KFM74386.1"/>
    <property type="molecule type" value="Genomic_DNA"/>
</dbReference>
<accession>A0A087UAJ7</accession>
<evidence type="ECO:0000313" key="4">
    <source>
        <dbReference type="Proteomes" id="UP000054359"/>
    </source>
</evidence>
<dbReference type="Pfam" id="PF00078">
    <property type="entry name" value="RVT_1"/>
    <property type="match status" value="1"/>
</dbReference>
<keyword evidence="4" id="KW-1185">Reference proteome</keyword>
<name>A0A087UAJ7_STEMI</name>
<dbReference type="InterPro" id="IPR043502">
    <property type="entry name" value="DNA/RNA_pol_sf"/>
</dbReference>
<dbReference type="GO" id="GO:0071897">
    <property type="term" value="P:DNA biosynthetic process"/>
    <property type="evidence" value="ECO:0007669"/>
    <property type="project" value="UniProtKB-ARBA"/>
</dbReference>
<dbReference type="PANTHER" id="PTHR24559">
    <property type="entry name" value="TRANSPOSON TY3-I GAG-POL POLYPROTEIN"/>
    <property type="match status" value="1"/>
</dbReference>
<sequence length="62" mass="7117">MDIVLRPVLGTSTLIYLDDIIVTSEILEERIKHLEEAFTLLNEAGLKINPKKCKFAAKELRY</sequence>
<dbReference type="AlphaFoldDB" id="A0A087UAJ7"/>
<organism evidence="3 4">
    <name type="scientific">Stegodyphus mimosarum</name>
    <name type="common">African social velvet spider</name>
    <dbReference type="NCBI Taxonomy" id="407821"/>
    <lineage>
        <taxon>Eukaryota</taxon>
        <taxon>Metazoa</taxon>
        <taxon>Ecdysozoa</taxon>
        <taxon>Arthropoda</taxon>
        <taxon>Chelicerata</taxon>
        <taxon>Arachnida</taxon>
        <taxon>Araneae</taxon>
        <taxon>Araneomorphae</taxon>
        <taxon>Entelegynae</taxon>
        <taxon>Eresoidea</taxon>
        <taxon>Eresidae</taxon>
        <taxon>Stegodyphus</taxon>
    </lineage>
</organism>